<feature type="compositionally biased region" description="Polar residues" evidence="1">
    <location>
        <begin position="1"/>
        <end position="20"/>
    </location>
</feature>
<dbReference type="Proteomes" id="UP000077266">
    <property type="component" value="Unassembled WGS sequence"/>
</dbReference>
<dbReference type="AlphaFoldDB" id="A0A165YZ93"/>
<protein>
    <submittedName>
        <fullName evidence="2">Uncharacterized protein</fullName>
    </submittedName>
</protein>
<sequence length="131" mass="14625">MHLVSTMYNNTAHSAMSRTCSRADDQVPAEEPSRTTSSGHVCPVRQPDLLPELDARIPAPEDVCSTAGSVTKSQLSSARTRPGRDSLFARLLSRVKPKRETEILCSERSTRTRTRFYSRRRSSAQVPADRH</sequence>
<feature type="non-terminal residue" evidence="2">
    <location>
        <position position="131"/>
    </location>
</feature>
<evidence type="ECO:0000313" key="3">
    <source>
        <dbReference type="Proteomes" id="UP000077266"/>
    </source>
</evidence>
<name>A0A165YZ93_EXIGL</name>
<evidence type="ECO:0000313" key="2">
    <source>
        <dbReference type="EMBL" id="KZV78019.1"/>
    </source>
</evidence>
<feature type="region of interest" description="Disordered" evidence="1">
    <location>
        <begin position="63"/>
        <end position="82"/>
    </location>
</feature>
<feature type="non-terminal residue" evidence="2">
    <location>
        <position position="1"/>
    </location>
</feature>
<accession>A0A165YZ93</accession>
<dbReference type="InParanoid" id="A0A165YZ93"/>
<keyword evidence="3" id="KW-1185">Reference proteome</keyword>
<feature type="region of interest" description="Disordered" evidence="1">
    <location>
        <begin position="110"/>
        <end position="131"/>
    </location>
</feature>
<dbReference type="EMBL" id="KV427211">
    <property type="protein sequence ID" value="KZV78019.1"/>
    <property type="molecule type" value="Genomic_DNA"/>
</dbReference>
<feature type="compositionally biased region" description="Basic residues" evidence="1">
    <location>
        <begin position="111"/>
        <end position="122"/>
    </location>
</feature>
<reference evidence="2 3" key="1">
    <citation type="journal article" date="2016" name="Mol. Biol. Evol.">
        <title>Comparative Genomics of Early-Diverging Mushroom-Forming Fungi Provides Insights into the Origins of Lignocellulose Decay Capabilities.</title>
        <authorList>
            <person name="Nagy L.G."/>
            <person name="Riley R."/>
            <person name="Tritt A."/>
            <person name="Adam C."/>
            <person name="Daum C."/>
            <person name="Floudas D."/>
            <person name="Sun H."/>
            <person name="Yadav J.S."/>
            <person name="Pangilinan J."/>
            <person name="Larsson K.H."/>
            <person name="Matsuura K."/>
            <person name="Barry K."/>
            <person name="Labutti K."/>
            <person name="Kuo R."/>
            <person name="Ohm R.A."/>
            <person name="Bhattacharya S.S."/>
            <person name="Shirouzu T."/>
            <person name="Yoshinaga Y."/>
            <person name="Martin F.M."/>
            <person name="Grigoriev I.V."/>
            <person name="Hibbett D.S."/>
        </authorList>
    </citation>
    <scope>NUCLEOTIDE SEQUENCE [LARGE SCALE GENOMIC DNA]</scope>
    <source>
        <strain evidence="2 3">HHB12029</strain>
    </source>
</reference>
<organism evidence="2 3">
    <name type="scientific">Exidia glandulosa HHB12029</name>
    <dbReference type="NCBI Taxonomy" id="1314781"/>
    <lineage>
        <taxon>Eukaryota</taxon>
        <taxon>Fungi</taxon>
        <taxon>Dikarya</taxon>
        <taxon>Basidiomycota</taxon>
        <taxon>Agaricomycotina</taxon>
        <taxon>Agaricomycetes</taxon>
        <taxon>Auriculariales</taxon>
        <taxon>Exidiaceae</taxon>
        <taxon>Exidia</taxon>
    </lineage>
</organism>
<feature type="compositionally biased region" description="Polar residues" evidence="1">
    <location>
        <begin position="66"/>
        <end position="79"/>
    </location>
</feature>
<feature type="region of interest" description="Disordered" evidence="1">
    <location>
        <begin position="1"/>
        <end position="45"/>
    </location>
</feature>
<evidence type="ECO:0000256" key="1">
    <source>
        <dbReference type="SAM" id="MobiDB-lite"/>
    </source>
</evidence>
<proteinExistence type="predicted"/>
<gene>
    <name evidence="2" type="ORF">EXIGLDRAFT_847854</name>
</gene>